<dbReference type="Gene3D" id="1.25.10.10">
    <property type="entry name" value="Leucine-rich Repeat Variant"/>
    <property type="match status" value="1"/>
</dbReference>
<comment type="function">
    <text evidence="10">Regulatory subunit of the condensin complex, a complex required for conversion of interphase chromatin into mitotic-like condense chromosomes. The condensin complex probably introduces positive supercoils into relaxed DNA in the presence of type I topoisomerases and converts nicked DNA into positive knotted forms in the presence of type II topoisomerases.</text>
</comment>
<accession>A0ABD1F9I6</accession>
<evidence type="ECO:0000256" key="9">
    <source>
        <dbReference type="ARBA" id="ARBA00023306"/>
    </source>
</evidence>
<feature type="domain" description="Condensin complex subunit 1 N-terminal" evidence="13">
    <location>
        <begin position="97"/>
        <end position="226"/>
    </location>
</feature>
<organism evidence="14 15">
    <name type="scientific">Hypothenemus hampei</name>
    <name type="common">Coffee berry borer</name>
    <dbReference type="NCBI Taxonomy" id="57062"/>
    <lineage>
        <taxon>Eukaryota</taxon>
        <taxon>Metazoa</taxon>
        <taxon>Ecdysozoa</taxon>
        <taxon>Arthropoda</taxon>
        <taxon>Hexapoda</taxon>
        <taxon>Insecta</taxon>
        <taxon>Pterygota</taxon>
        <taxon>Neoptera</taxon>
        <taxon>Endopterygota</taxon>
        <taxon>Coleoptera</taxon>
        <taxon>Polyphaga</taxon>
        <taxon>Cucujiformia</taxon>
        <taxon>Curculionidae</taxon>
        <taxon>Scolytinae</taxon>
        <taxon>Hypothenemus</taxon>
    </lineage>
</organism>
<reference evidence="14 15" key="1">
    <citation type="submission" date="2024-05" db="EMBL/GenBank/DDBJ databases">
        <title>Genetic variation in Jamaican populations of the coffee berry borer (Hypothenemus hampei).</title>
        <authorList>
            <person name="Errbii M."/>
            <person name="Myrie A."/>
        </authorList>
    </citation>
    <scope>NUCLEOTIDE SEQUENCE [LARGE SCALE GENOMIC DNA]</scope>
    <source>
        <strain evidence="14">JA-Hopewell-2020-01-JO</strain>
        <tissue evidence="14">Whole body</tissue>
    </source>
</reference>
<evidence type="ECO:0000256" key="3">
    <source>
        <dbReference type="ARBA" id="ARBA00009606"/>
    </source>
</evidence>
<feature type="compositionally biased region" description="Basic residues" evidence="11">
    <location>
        <begin position="1274"/>
        <end position="1289"/>
    </location>
</feature>
<dbReference type="SUPFAM" id="SSF48371">
    <property type="entry name" value="ARM repeat"/>
    <property type="match status" value="1"/>
</dbReference>
<protein>
    <recommendedName>
        <fullName evidence="10">Condensin complex subunit 1</fullName>
    </recommendedName>
</protein>
<dbReference type="PIRSF" id="PIRSF017127">
    <property type="entry name" value="Condensin_D2"/>
    <property type="match status" value="1"/>
</dbReference>
<evidence type="ECO:0000256" key="10">
    <source>
        <dbReference type="PIRNR" id="PIRNR017127"/>
    </source>
</evidence>
<feature type="region of interest" description="Disordered" evidence="11">
    <location>
        <begin position="1266"/>
        <end position="1289"/>
    </location>
</feature>
<evidence type="ECO:0000259" key="12">
    <source>
        <dbReference type="Pfam" id="PF12717"/>
    </source>
</evidence>
<keyword evidence="4" id="KW-0158">Chromosome</keyword>
<dbReference type="Proteomes" id="UP001566132">
    <property type="component" value="Unassembled WGS sequence"/>
</dbReference>
<dbReference type="InterPro" id="IPR024324">
    <property type="entry name" value="Condensin_cplx_su1_N"/>
</dbReference>
<dbReference type="Pfam" id="PF12922">
    <property type="entry name" value="Cnd1_N"/>
    <property type="match status" value="1"/>
</dbReference>
<evidence type="ECO:0000313" key="14">
    <source>
        <dbReference type="EMBL" id="KAL1512984.1"/>
    </source>
</evidence>
<dbReference type="Pfam" id="PF12717">
    <property type="entry name" value="Cnd1"/>
    <property type="match status" value="1"/>
</dbReference>
<dbReference type="PANTHER" id="PTHR14222">
    <property type="entry name" value="CONDENSIN"/>
    <property type="match status" value="1"/>
</dbReference>
<comment type="subcellular location">
    <subcellularLocation>
        <location evidence="2">Chromosome</location>
    </subcellularLocation>
    <subcellularLocation>
        <location evidence="1">Nucleus</location>
    </subcellularLocation>
</comment>
<dbReference type="InterPro" id="IPR016024">
    <property type="entry name" value="ARM-type_fold"/>
</dbReference>
<evidence type="ECO:0000256" key="8">
    <source>
        <dbReference type="ARBA" id="ARBA00023242"/>
    </source>
</evidence>
<keyword evidence="8" id="KW-0539">Nucleus</keyword>
<evidence type="ECO:0000256" key="7">
    <source>
        <dbReference type="ARBA" id="ARBA00023067"/>
    </source>
</evidence>
<evidence type="ECO:0000256" key="6">
    <source>
        <dbReference type="ARBA" id="ARBA00022776"/>
    </source>
</evidence>
<feature type="domain" description="Condensin complex subunit 1 C-terminal" evidence="12">
    <location>
        <begin position="1049"/>
        <end position="1195"/>
    </location>
</feature>
<keyword evidence="6 10" id="KW-0498">Mitosis</keyword>
<evidence type="ECO:0000256" key="1">
    <source>
        <dbReference type="ARBA" id="ARBA00004123"/>
    </source>
</evidence>
<dbReference type="EMBL" id="JBDJPC010000002">
    <property type="protein sequence ID" value="KAL1512984.1"/>
    <property type="molecule type" value="Genomic_DNA"/>
</dbReference>
<dbReference type="GO" id="GO:0005634">
    <property type="term" value="C:nucleus"/>
    <property type="evidence" value="ECO:0007669"/>
    <property type="project" value="UniProtKB-SubCell"/>
</dbReference>
<sequence length="1289" mass="149803">MIPDFVIPSKSEELLTTKDGCFSVEDIINVSEISKHLKTIKSQLRENGPECILEHLDIFYSALQNADDSTLNIIEIFNLLHTATVELKKTLGFLLEDVSTLSEEDKQKYQSLIKMLIYFYVQIILAIEEKNCKNPDYAFAKKTKKPKCGSINLDKMNVLLVLDSILQLNIAVLWDPPVVEDNLTSLISEICYRFLQNPLIKGEKEVKEQLFHLMGTIIKLYNHGTTFPIRIGQMIRDEEHLIQCLPDGIKMLVEDFNCSGLVHALVQEITEWQTDEKCQDSQGSRFCAQFLTELAVKMPTMMLPEVLYLNRYLGHESATLRNSILNVITEVIIHVLTNHQLTEDESKYRDEFLTVLFEHMKDNSAHVRSRVIQHWGRLQAQNAIPKELVNELLEKVINYHVHDKAASVRKCAVNCVTTLLSHNAYSSDLSLLRMKQELQRNEASLNELQPKINRAEAIIHEAMERLWDGIVPTLKNFLLKELNTNDEAGEIIEMNSKDAKEIIRIYLSEKKFKEAYLVWKLSNENKEDNDENKENIIDDILTYFKSIYMERRNIGEKVNEGFFSGEFTLTEDDYNKYVTFKEKMVYLTETINFIEAIHKAVKLITELLDTPFMNDLQEAVSFFIVAYQFKIDNINDGIIAMFKVLKKNEPDRRDLIINAFKTIYLTTDSSNMNEHCTTIIKRLIILLKNMPDENIEEFELVISEWVGKGMIDNGIICMLWEYFSKKNPVSDEDCHASVELLRMAAIGRRSIVMKNIKLVSVIAFGNMGRNNLAFLGSCCRFLAVAGLERVDITSSKPSFKISHKEAIFQQLYNILFEKFVIPDEFYYHALSGAMEFIYKVSDKPDSFWERFVQQIVEKLVLTQSSQDQDVQSLDRFQLIRLCQLLGLLAVNHLDYLDETVYKEQKRREYCRQANKAKNIKNFKKTKRTRNSTKDELPLDNSTIQESFLEGAQAEDEDAEFIVRILEKFTVTGPNPLAELSDIIVQINENQNAYNDVHLQGAASIALLRYMLVSSEFCLKHIRLLFTIFEKTKFSEVKISILVHLPDLFSRFPNIIEPWTSNIFERLKDPSVEIRRATFFTLSCLILRDMVRAHCNVPLMAYGLIDVDQDLNDMSRTFFITFSKKENNLYNILPDLFSQLISSEEIAEEKVREIMKFLFDLMDKSKHNENLVDRFCAKFPITDNVREHRNVAYCLSLITYNDKSLRKLNENFNNYKNMLHDNEIYSSFKNIMQNCVKHQVGRTDLKPIVQEIENKIKALFEVDEIDDKISPKPTQKNRKQKRRKRRRSSE</sequence>
<dbReference type="GO" id="GO:0005694">
    <property type="term" value="C:chromosome"/>
    <property type="evidence" value="ECO:0007669"/>
    <property type="project" value="UniProtKB-SubCell"/>
</dbReference>
<comment type="caution">
    <text evidence="14">The sequence shown here is derived from an EMBL/GenBank/DDBJ whole genome shotgun (WGS) entry which is preliminary data.</text>
</comment>
<evidence type="ECO:0000256" key="5">
    <source>
        <dbReference type="ARBA" id="ARBA00022618"/>
    </source>
</evidence>
<dbReference type="PANTHER" id="PTHR14222:SF2">
    <property type="entry name" value="CONDENSIN COMPLEX SUBUNIT 1"/>
    <property type="match status" value="1"/>
</dbReference>
<evidence type="ECO:0000256" key="11">
    <source>
        <dbReference type="SAM" id="MobiDB-lite"/>
    </source>
</evidence>
<keyword evidence="7 10" id="KW-0226">DNA condensation</keyword>
<evidence type="ECO:0000259" key="13">
    <source>
        <dbReference type="Pfam" id="PF12922"/>
    </source>
</evidence>
<comment type="similarity">
    <text evidence="3 10">Belongs to the CND1 (condensin subunit 1) family.</text>
</comment>
<proteinExistence type="inferred from homology"/>
<evidence type="ECO:0000256" key="4">
    <source>
        <dbReference type="ARBA" id="ARBA00022454"/>
    </source>
</evidence>
<dbReference type="InterPro" id="IPR032682">
    <property type="entry name" value="Cnd1_C"/>
</dbReference>
<keyword evidence="15" id="KW-1185">Reference proteome</keyword>
<gene>
    <name evidence="14" type="ORF">ABEB36_002478</name>
</gene>
<keyword evidence="5 10" id="KW-0132">Cell division</keyword>
<keyword evidence="9 10" id="KW-0131">Cell cycle</keyword>
<dbReference type="GO" id="GO:0051301">
    <property type="term" value="P:cell division"/>
    <property type="evidence" value="ECO:0007669"/>
    <property type="project" value="UniProtKB-KW"/>
</dbReference>
<evidence type="ECO:0000313" key="15">
    <source>
        <dbReference type="Proteomes" id="UP001566132"/>
    </source>
</evidence>
<dbReference type="InterPro" id="IPR026971">
    <property type="entry name" value="CND1/NCAPD3"/>
</dbReference>
<dbReference type="InterPro" id="IPR011989">
    <property type="entry name" value="ARM-like"/>
</dbReference>
<dbReference type="InterPro" id="IPR007673">
    <property type="entry name" value="Condensin_cplx_su1"/>
</dbReference>
<dbReference type="GO" id="GO:0030261">
    <property type="term" value="P:chromosome condensation"/>
    <property type="evidence" value="ECO:0007669"/>
    <property type="project" value="UniProtKB-KW"/>
</dbReference>
<evidence type="ECO:0000256" key="2">
    <source>
        <dbReference type="ARBA" id="ARBA00004286"/>
    </source>
</evidence>
<name>A0ABD1F9I6_HYPHA</name>